<accession>A0A4C1ZQS9</accession>
<dbReference type="Proteomes" id="UP000299102">
    <property type="component" value="Unassembled WGS sequence"/>
</dbReference>
<dbReference type="AlphaFoldDB" id="A0A4C1ZQS9"/>
<sequence>MGKARSAINISGEAEHSWIQASALYLVGKRHDKVILLHNARPHLAKPVKTYLGTLKWDVLPHPPYSPDIAPSDYHLFRSMAHGLTDQKFTSYEDCQKWVDLWISSKDKEFFQRGIRLLPERWQKVVESDRKYV</sequence>
<dbReference type="GO" id="GO:0003676">
    <property type="term" value="F:nucleic acid binding"/>
    <property type="evidence" value="ECO:0007669"/>
    <property type="project" value="InterPro"/>
</dbReference>
<reference evidence="1 2" key="1">
    <citation type="journal article" date="2019" name="Commun. Biol.">
        <title>The bagworm genome reveals a unique fibroin gene that provides high tensile strength.</title>
        <authorList>
            <person name="Kono N."/>
            <person name="Nakamura H."/>
            <person name="Ohtoshi R."/>
            <person name="Tomita M."/>
            <person name="Numata K."/>
            <person name="Arakawa K."/>
        </authorList>
    </citation>
    <scope>NUCLEOTIDE SEQUENCE [LARGE SCALE GENOMIC DNA]</scope>
</reference>
<protein>
    <submittedName>
        <fullName evidence="1">Mariner Mos1 transposase</fullName>
    </submittedName>
</protein>
<dbReference type="InterPro" id="IPR036397">
    <property type="entry name" value="RNaseH_sf"/>
</dbReference>
<proteinExistence type="predicted"/>
<dbReference type="Gene3D" id="3.30.420.10">
    <property type="entry name" value="Ribonuclease H-like superfamily/Ribonuclease H"/>
    <property type="match status" value="1"/>
</dbReference>
<gene>
    <name evidence="1" type="ORF">EVAR_21322_1</name>
</gene>
<dbReference type="EMBL" id="BGZK01002021">
    <property type="protein sequence ID" value="GBP89712.1"/>
    <property type="molecule type" value="Genomic_DNA"/>
</dbReference>
<dbReference type="OrthoDB" id="616263at2759"/>
<keyword evidence="2" id="KW-1185">Reference proteome</keyword>
<dbReference type="PANTHER" id="PTHR46060:SF1">
    <property type="entry name" value="MARINER MOS1 TRANSPOSASE-LIKE PROTEIN"/>
    <property type="match status" value="1"/>
</dbReference>
<evidence type="ECO:0000313" key="2">
    <source>
        <dbReference type="Proteomes" id="UP000299102"/>
    </source>
</evidence>
<evidence type="ECO:0000313" key="1">
    <source>
        <dbReference type="EMBL" id="GBP89712.1"/>
    </source>
</evidence>
<dbReference type="PANTHER" id="PTHR46060">
    <property type="entry name" value="MARINER MOS1 TRANSPOSASE-LIKE PROTEIN"/>
    <property type="match status" value="1"/>
</dbReference>
<dbReference type="InterPro" id="IPR052709">
    <property type="entry name" value="Transposase-MT_Hybrid"/>
</dbReference>
<name>A0A4C1ZQS9_EUMVA</name>
<comment type="caution">
    <text evidence="1">The sequence shown here is derived from an EMBL/GenBank/DDBJ whole genome shotgun (WGS) entry which is preliminary data.</text>
</comment>
<organism evidence="1 2">
    <name type="scientific">Eumeta variegata</name>
    <name type="common">Bagworm moth</name>
    <name type="synonym">Eumeta japonica</name>
    <dbReference type="NCBI Taxonomy" id="151549"/>
    <lineage>
        <taxon>Eukaryota</taxon>
        <taxon>Metazoa</taxon>
        <taxon>Ecdysozoa</taxon>
        <taxon>Arthropoda</taxon>
        <taxon>Hexapoda</taxon>
        <taxon>Insecta</taxon>
        <taxon>Pterygota</taxon>
        <taxon>Neoptera</taxon>
        <taxon>Endopterygota</taxon>
        <taxon>Lepidoptera</taxon>
        <taxon>Glossata</taxon>
        <taxon>Ditrysia</taxon>
        <taxon>Tineoidea</taxon>
        <taxon>Psychidae</taxon>
        <taxon>Oiketicinae</taxon>
        <taxon>Eumeta</taxon>
    </lineage>
</organism>
<dbReference type="STRING" id="151549.A0A4C1ZQS9"/>